<dbReference type="GO" id="GO:0008289">
    <property type="term" value="F:lipid binding"/>
    <property type="evidence" value="ECO:0007669"/>
    <property type="project" value="UniProtKB-KW"/>
</dbReference>
<proteinExistence type="inferred from homology"/>
<comment type="caution">
    <text evidence="6">The sequence shown here is derived from an EMBL/GenBank/DDBJ whole genome shotgun (WGS) entry which is preliminary data.</text>
</comment>
<keyword evidence="3" id="KW-0446">Lipid-binding</keyword>
<accession>A0AAE1TBE0</accession>
<comment type="function">
    <text evidence="3">Plant non-specific lipid-transfer proteins transfer phospholipids as well as galactolipids across membranes. May play a role in wax or cutin deposition in the cell walls of expanding epidermal cells and certain secretory tissues.</text>
</comment>
<name>A0AAE1TBE0_9FABA</name>
<dbReference type="InterPro" id="IPR000528">
    <property type="entry name" value="Plant_nsLTP"/>
</dbReference>
<protein>
    <recommendedName>
        <fullName evidence="3">Non-specific lipid-transfer protein</fullName>
    </recommendedName>
</protein>
<dbReference type="CDD" id="cd01960">
    <property type="entry name" value="nsLTP1"/>
    <property type="match status" value="1"/>
</dbReference>
<keyword evidence="2" id="KW-1015">Disulfide bond</keyword>
<dbReference type="Proteomes" id="UP001293593">
    <property type="component" value="Unassembled WGS sequence"/>
</dbReference>
<feature type="signal peptide" evidence="4">
    <location>
        <begin position="1"/>
        <end position="27"/>
    </location>
</feature>
<evidence type="ECO:0000256" key="3">
    <source>
        <dbReference type="RuleBase" id="RU000628"/>
    </source>
</evidence>
<keyword evidence="7" id="KW-1185">Reference proteome</keyword>
<dbReference type="SUPFAM" id="SSF47699">
    <property type="entry name" value="Bifunctional inhibitor/lipid-transfer protein/seed storage 2S albumin"/>
    <property type="match status" value="1"/>
</dbReference>
<feature type="chain" id="PRO_5042001776" description="Non-specific lipid-transfer protein" evidence="4">
    <location>
        <begin position="28"/>
        <end position="121"/>
    </location>
</feature>
<dbReference type="Pfam" id="PF00234">
    <property type="entry name" value="Tryp_alpha_amyl"/>
    <property type="match status" value="1"/>
</dbReference>
<evidence type="ECO:0000313" key="6">
    <source>
        <dbReference type="EMBL" id="KAK4278496.1"/>
    </source>
</evidence>
<dbReference type="PRINTS" id="PR00382">
    <property type="entry name" value="LIPIDTRNSFER"/>
</dbReference>
<evidence type="ECO:0000256" key="4">
    <source>
        <dbReference type="SAM" id="SignalP"/>
    </source>
</evidence>
<keyword evidence="4" id="KW-0732">Signal</keyword>
<dbReference type="EMBL" id="JAWXYG010000003">
    <property type="protein sequence ID" value="KAK4278496.1"/>
    <property type="molecule type" value="Genomic_DNA"/>
</dbReference>
<dbReference type="InterPro" id="IPR016140">
    <property type="entry name" value="Bifunc_inhib/LTP/seed_store"/>
</dbReference>
<keyword evidence="3" id="KW-0813">Transport</keyword>
<evidence type="ECO:0000259" key="5">
    <source>
        <dbReference type="SMART" id="SM00499"/>
    </source>
</evidence>
<dbReference type="Gene3D" id="1.10.110.10">
    <property type="entry name" value="Plant lipid-transfer and hydrophobic proteins"/>
    <property type="match status" value="1"/>
</dbReference>
<organism evidence="6 7">
    <name type="scientific">Acacia crassicarpa</name>
    <name type="common">northern wattle</name>
    <dbReference type="NCBI Taxonomy" id="499986"/>
    <lineage>
        <taxon>Eukaryota</taxon>
        <taxon>Viridiplantae</taxon>
        <taxon>Streptophyta</taxon>
        <taxon>Embryophyta</taxon>
        <taxon>Tracheophyta</taxon>
        <taxon>Spermatophyta</taxon>
        <taxon>Magnoliopsida</taxon>
        <taxon>eudicotyledons</taxon>
        <taxon>Gunneridae</taxon>
        <taxon>Pentapetalae</taxon>
        <taxon>rosids</taxon>
        <taxon>fabids</taxon>
        <taxon>Fabales</taxon>
        <taxon>Fabaceae</taxon>
        <taxon>Caesalpinioideae</taxon>
        <taxon>mimosoid clade</taxon>
        <taxon>Acacieae</taxon>
        <taxon>Acacia</taxon>
    </lineage>
</organism>
<comment type="similarity">
    <text evidence="1 3">Belongs to the plant LTP family.</text>
</comment>
<dbReference type="AlphaFoldDB" id="A0AAE1TBE0"/>
<evidence type="ECO:0000256" key="1">
    <source>
        <dbReference type="ARBA" id="ARBA00009748"/>
    </source>
</evidence>
<dbReference type="InterPro" id="IPR036312">
    <property type="entry name" value="Bifun_inhib/LTP/seed_sf"/>
</dbReference>
<dbReference type="GO" id="GO:0006869">
    <property type="term" value="P:lipid transport"/>
    <property type="evidence" value="ECO:0007669"/>
    <property type="project" value="InterPro"/>
</dbReference>
<sequence>MAMSMRKEALAMVMACMLIGASVVVEANGNLTCDQVTIWLTPCISYAVLGGEVSPLCCQGVHSLNAAYKTADDRRGACQCIKDRAAYIPGINYDRVNQIGPKCASNCPFKVYPTTDCSKVN</sequence>
<evidence type="ECO:0000313" key="7">
    <source>
        <dbReference type="Proteomes" id="UP001293593"/>
    </source>
</evidence>
<feature type="domain" description="Bifunctional inhibitor/plant lipid transfer protein/seed storage helical" evidence="5">
    <location>
        <begin position="33"/>
        <end position="117"/>
    </location>
</feature>
<dbReference type="PANTHER" id="PTHR33076">
    <property type="entry name" value="NON-SPECIFIC LIPID-TRANSFER PROTEIN 2-RELATED"/>
    <property type="match status" value="1"/>
</dbReference>
<reference evidence="6" key="1">
    <citation type="submission" date="2023-10" db="EMBL/GenBank/DDBJ databases">
        <title>Chromosome-level genome of the transformable northern wattle, Acacia crassicarpa.</title>
        <authorList>
            <person name="Massaro I."/>
            <person name="Sinha N.R."/>
            <person name="Poethig S."/>
            <person name="Leichty A.R."/>
        </authorList>
    </citation>
    <scope>NUCLEOTIDE SEQUENCE</scope>
    <source>
        <strain evidence="6">Acra3RX</strain>
        <tissue evidence="6">Leaf</tissue>
    </source>
</reference>
<gene>
    <name evidence="6" type="ORF">QN277_016334</name>
</gene>
<dbReference type="SMART" id="SM00499">
    <property type="entry name" value="AAI"/>
    <property type="match status" value="1"/>
</dbReference>
<evidence type="ECO:0000256" key="2">
    <source>
        <dbReference type="ARBA" id="ARBA00023157"/>
    </source>
</evidence>